<dbReference type="GeneID" id="92070225"/>
<dbReference type="InterPro" id="IPR050982">
    <property type="entry name" value="Auxin_biosynth/cation_transpt"/>
</dbReference>
<evidence type="ECO:0000313" key="4">
    <source>
        <dbReference type="Proteomes" id="UP001391051"/>
    </source>
</evidence>
<evidence type="ECO:0000256" key="1">
    <source>
        <dbReference type="ARBA" id="ARBA00023002"/>
    </source>
</evidence>
<evidence type="ECO:0000313" key="3">
    <source>
        <dbReference type="EMBL" id="KAK7966664.1"/>
    </source>
</evidence>
<dbReference type="SUPFAM" id="SSF51905">
    <property type="entry name" value="FAD/NAD(P)-binding domain"/>
    <property type="match status" value="1"/>
</dbReference>
<dbReference type="RefSeq" id="XP_066706056.1">
    <property type="nucleotide sequence ID" value="XM_066837163.1"/>
</dbReference>
<organism evidence="3 4">
    <name type="scientific">Apiospora aurea</name>
    <dbReference type="NCBI Taxonomy" id="335848"/>
    <lineage>
        <taxon>Eukaryota</taxon>
        <taxon>Fungi</taxon>
        <taxon>Dikarya</taxon>
        <taxon>Ascomycota</taxon>
        <taxon>Pezizomycotina</taxon>
        <taxon>Sordariomycetes</taxon>
        <taxon>Xylariomycetidae</taxon>
        <taxon>Amphisphaeriales</taxon>
        <taxon>Apiosporaceae</taxon>
        <taxon>Apiospora</taxon>
    </lineage>
</organism>
<evidence type="ECO:0000256" key="2">
    <source>
        <dbReference type="SAM" id="MobiDB-lite"/>
    </source>
</evidence>
<protein>
    <recommendedName>
        <fullName evidence="5">Flavin-containing monooxygenase</fullName>
    </recommendedName>
</protein>
<sequence>MADVQVNGTLKIPQSNRFEPDSFNVVPAEFPRGGFPASVDADQIANEFTEHFNKYLESQDYQGLADLFVEDGHWRDHIGLSWDLRGLQGRDKIRKYLAANGKNLRQVTNDKSAPHFCPAIAPLDAYGKSKCIAFALKIVTGAGTGQGYVRLIPQDGSWKAYAVYTALRELNGFESPRGQNRPKGDENRGGRGANNWKEAREAQSSFQDSEPSVLIIGAGQGGLTSAAHLKMLKVESLVIDRETRIGDNWRQRYKQLILHDPVWFDHMPYIQFPSHWPVFTPKDKLAEFFEAYAMLLELNVWTQTNMTSAKWDAGKQYWTVTVERKTGDKIETRTFHPRHIVQATGHSGKKNFPAIKGMENFSGRLCHSSEFPGANPDSAGKRAIVVGSCNSGHDIAQDLYENGYEVTMVQRSSTCVVSSDSIVDIGLSALYSEGKPPVDDADLILWSLPRPVHKALQQQAAALSIEKDRATLEGLTKAGFKLDSGPDGAGLFFKYFQRGGGYYIDVGCSQLIIDEKIKIKQGQEIAEVLPNGLLFADGSRLEADEIVFATGYKNMRTQAEEIFGPEMAAPLKDVWGFDEEGEWRTMWRRSGHPGFWFMGGNLALCRYYGRYLALQIKALEEGLMEY</sequence>
<keyword evidence="4" id="KW-1185">Reference proteome</keyword>
<gene>
    <name evidence="3" type="ORF">PG986_000941</name>
</gene>
<dbReference type="SUPFAM" id="SSF54427">
    <property type="entry name" value="NTF2-like"/>
    <property type="match status" value="1"/>
</dbReference>
<dbReference type="Proteomes" id="UP001391051">
    <property type="component" value="Unassembled WGS sequence"/>
</dbReference>
<reference evidence="3 4" key="1">
    <citation type="submission" date="2023-01" db="EMBL/GenBank/DDBJ databases">
        <title>Analysis of 21 Apiospora genomes using comparative genomics revels a genus with tremendous synthesis potential of carbohydrate active enzymes and secondary metabolites.</title>
        <authorList>
            <person name="Sorensen T."/>
        </authorList>
    </citation>
    <scope>NUCLEOTIDE SEQUENCE [LARGE SCALE GENOMIC DNA]</scope>
    <source>
        <strain evidence="3 4">CBS 24483</strain>
    </source>
</reference>
<dbReference type="Gene3D" id="3.50.50.60">
    <property type="entry name" value="FAD/NAD(P)-binding domain"/>
    <property type="match status" value="1"/>
</dbReference>
<comment type="caution">
    <text evidence="3">The sequence shown here is derived from an EMBL/GenBank/DDBJ whole genome shotgun (WGS) entry which is preliminary data.</text>
</comment>
<dbReference type="InterPro" id="IPR032710">
    <property type="entry name" value="NTF2-like_dom_sf"/>
</dbReference>
<proteinExistence type="predicted"/>
<feature type="region of interest" description="Disordered" evidence="2">
    <location>
        <begin position="174"/>
        <end position="202"/>
    </location>
</feature>
<dbReference type="PRINTS" id="PR00411">
    <property type="entry name" value="PNDRDTASEI"/>
</dbReference>
<accession>A0ABR1QVH2</accession>
<dbReference type="InterPro" id="IPR036188">
    <property type="entry name" value="FAD/NAD-bd_sf"/>
</dbReference>
<dbReference type="Pfam" id="PF13738">
    <property type="entry name" value="Pyr_redox_3"/>
    <property type="match status" value="1"/>
</dbReference>
<keyword evidence="1" id="KW-0560">Oxidoreductase</keyword>
<name>A0ABR1QVH2_9PEZI</name>
<dbReference type="EMBL" id="JAQQWE010000001">
    <property type="protein sequence ID" value="KAK7966664.1"/>
    <property type="molecule type" value="Genomic_DNA"/>
</dbReference>
<dbReference type="PANTHER" id="PTHR43539">
    <property type="entry name" value="FLAVIN-BINDING MONOOXYGENASE-LIKE PROTEIN (AFU_ORTHOLOGUE AFUA_4G09220)"/>
    <property type="match status" value="1"/>
</dbReference>
<dbReference type="PANTHER" id="PTHR43539:SF68">
    <property type="entry name" value="FLAVIN-BINDING MONOOXYGENASE-LIKE PROTEIN (AFU_ORTHOLOGUE AFUA_4G09220)"/>
    <property type="match status" value="1"/>
</dbReference>
<evidence type="ECO:0008006" key="5">
    <source>
        <dbReference type="Google" id="ProtNLM"/>
    </source>
</evidence>